<dbReference type="InterPro" id="IPR032698">
    <property type="entry name" value="SirB1_N"/>
</dbReference>
<comment type="caution">
    <text evidence="3">The sequence shown here is derived from an EMBL/GenBank/DDBJ whole genome shotgun (WGS) entry which is preliminary data.</text>
</comment>
<dbReference type="Pfam" id="PF12937">
    <property type="entry name" value="F-box-like"/>
    <property type="match status" value="1"/>
</dbReference>
<dbReference type="InterPro" id="IPR001810">
    <property type="entry name" value="F-box_dom"/>
</dbReference>
<dbReference type="Pfam" id="PF08755">
    <property type="entry name" value="YccV-like"/>
    <property type="match status" value="1"/>
</dbReference>
<reference evidence="3 4" key="1">
    <citation type="submission" date="2023-03" db="EMBL/GenBank/DDBJ databases">
        <title>Genome insight into feeding habits of ladybird beetles.</title>
        <authorList>
            <person name="Li H.-S."/>
            <person name="Huang Y.-H."/>
            <person name="Pang H."/>
        </authorList>
    </citation>
    <scope>NUCLEOTIDE SEQUENCE [LARGE SCALE GENOMIC DNA]</scope>
    <source>
        <strain evidence="3">SYSU_2023b</strain>
        <tissue evidence="3">Whole body</tissue>
    </source>
</reference>
<dbReference type="SUPFAM" id="SSF81383">
    <property type="entry name" value="F-box domain"/>
    <property type="match status" value="1"/>
</dbReference>
<organism evidence="3 4">
    <name type="scientific">Henosepilachna vigintioctopunctata</name>
    <dbReference type="NCBI Taxonomy" id="420089"/>
    <lineage>
        <taxon>Eukaryota</taxon>
        <taxon>Metazoa</taxon>
        <taxon>Ecdysozoa</taxon>
        <taxon>Arthropoda</taxon>
        <taxon>Hexapoda</taxon>
        <taxon>Insecta</taxon>
        <taxon>Pterygota</taxon>
        <taxon>Neoptera</taxon>
        <taxon>Endopterygota</taxon>
        <taxon>Coleoptera</taxon>
        <taxon>Polyphaga</taxon>
        <taxon>Cucujiformia</taxon>
        <taxon>Coccinelloidea</taxon>
        <taxon>Coccinellidae</taxon>
        <taxon>Epilachninae</taxon>
        <taxon>Epilachnini</taxon>
        <taxon>Henosepilachna</taxon>
    </lineage>
</organism>
<dbReference type="SUPFAM" id="SSF141255">
    <property type="entry name" value="YccV-like"/>
    <property type="match status" value="1"/>
</dbReference>
<dbReference type="PANTHER" id="PTHR31350">
    <property type="entry name" value="SI:DKEY-261L7.2"/>
    <property type="match status" value="1"/>
</dbReference>
<dbReference type="InterPro" id="IPR011722">
    <property type="entry name" value="Hemimethylated_DNA-bd_dom"/>
</dbReference>
<gene>
    <name evidence="3" type="ORF">WA026_014888</name>
</gene>
<evidence type="ECO:0000313" key="4">
    <source>
        <dbReference type="Proteomes" id="UP001431783"/>
    </source>
</evidence>
<dbReference type="EMBL" id="JARQZJ010000098">
    <property type="protein sequence ID" value="KAK9886099.1"/>
    <property type="molecule type" value="Genomic_DNA"/>
</dbReference>
<name>A0AAW1USI0_9CUCU</name>
<dbReference type="Gene3D" id="2.30.30.390">
    <property type="entry name" value="Hemimethylated DNA-binding domain"/>
    <property type="match status" value="1"/>
</dbReference>
<evidence type="ECO:0008006" key="5">
    <source>
        <dbReference type="Google" id="ProtNLM"/>
    </source>
</evidence>
<evidence type="ECO:0000313" key="3">
    <source>
        <dbReference type="EMBL" id="KAK9886099.1"/>
    </source>
</evidence>
<protein>
    <recommendedName>
        <fullName evidence="5">F-box only protein 21</fullName>
    </recommendedName>
</protein>
<evidence type="ECO:0000259" key="1">
    <source>
        <dbReference type="SMART" id="SM00256"/>
    </source>
</evidence>
<keyword evidence="4" id="KW-1185">Reference proteome</keyword>
<dbReference type="SMART" id="SM00256">
    <property type="entry name" value="FBOX"/>
    <property type="match status" value="1"/>
</dbReference>
<sequence length="609" mass="71709">MDMLPLEIIELILSNPFLSIKDVVNFSSTSHYFREIISSSNTLWRQKFRDKWPDLIDLFDNNFNHYYEEIIYIHNIFRETQNKLELMPSRFCKKYEISECELEEWTEILNNKHENYYYLVLYLMDIVNTNATIQSVDVVPLNTPGNKTQQYYASKVLRHIRQVHLSKEWALFVNIPQKEQLLENGARFVAQWCQPHLDISQKKISAKLDKIANAVKRKLRYVFPNHPIFAVPVEELNKWKRFNLERSHWVQVECRQIMQVLKEVLFEDMRFTGNNVAYYMPQNSFINEVLDFKQGLPITLAIIYEAVARRLGLLCLPINFPAHFMLRFTEDGREWYHIDVFNGGNVVKRGGCPHVRSRNMATSKKDYPVATAVQVVERMANNLEVSARQHTQVNGRVTRLRSSLELLKLVCPQDISALVSLARLYMLHSMDTRSLEHFLLNQEFQVPEQAERVVHMLRDYEAHPSRSRTEQNSTVEAARRTPDLKFAVGMVMTHLALDYKCVIYDWDPECLASEDWQEQMHVDLLKFGNKQPFYNVLVEDGSHRYVAQENLQPTHDTGFLYLNDDVGRHFSHFCQNHYVPNANKEKEYPQDKAVRLTYHTEFLKYGVLS</sequence>
<dbReference type="InterPro" id="IPR036047">
    <property type="entry name" value="F-box-like_dom_sf"/>
</dbReference>
<dbReference type="Gene3D" id="1.20.1280.50">
    <property type="match status" value="1"/>
</dbReference>
<dbReference type="GO" id="GO:0003677">
    <property type="term" value="F:DNA binding"/>
    <property type="evidence" value="ECO:0007669"/>
    <property type="project" value="InterPro"/>
</dbReference>
<dbReference type="AlphaFoldDB" id="A0AAW1USI0"/>
<feature type="domain" description="Hemimethylated DNA-binding" evidence="2">
    <location>
        <begin position="483"/>
        <end position="581"/>
    </location>
</feature>
<dbReference type="Proteomes" id="UP001431783">
    <property type="component" value="Unassembled WGS sequence"/>
</dbReference>
<feature type="domain" description="F-box" evidence="1">
    <location>
        <begin position="4"/>
        <end position="47"/>
    </location>
</feature>
<dbReference type="InterPro" id="IPR036623">
    <property type="entry name" value="Hemimethylated_DNA-bd_sf"/>
</dbReference>
<proteinExistence type="predicted"/>
<dbReference type="SMART" id="SM00992">
    <property type="entry name" value="YccV-like"/>
    <property type="match status" value="1"/>
</dbReference>
<dbReference type="Pfam" id="PF13369">
    <property type="entry name" value="Transglut_core2"/>
    <property type="match status" value="1"/>
</dbReference>
<dbReference type="PANTHER" id="PTHR31350:SF21">
    <property type="entry name" value="F-BOX ONLY PROTEIN 21"/>
    <property type="match status" value="1"/>
</dbReference>
<evidence type="ECO:0000259" key="2">
    <source>
        <dbReference type="SMART" id="SM00992"/>
    </source>
</evidence>
<dbReference type="NCBIfam" id="TIGR02097">
    <property type="entry name" value="yccV"/>
    <property type="match status" value="1"/>
</dbReference>
<accession>A0AAW1USI0</accession>